<feature type="signal peptide" evidence="4">
    <location>
        <begin position="1"/>
        <end position="21"/>
    </location>
</feature>
<dbReference type="EMBL" id="BAABDF010000007">
    <property type="protein sequence ID" value="GAA3867460.1"/>
    <property type="molecule type" value="Genomic_DNA"/>
</dbReference>
<keyword evidence="2" id="KW-0812">Transmembrane</keyword>
<comment type="caution">
    <text evidence="7">The sequence shown here is derived from an EMBL/GenBank/DDBJ whole genome shotgun (WGS) entry which is preliminary data.</text>
</comment>
<comment type="subcellular location">
    <subcellularLocation>
        <location evidence="1">Membrane</location>
    </subcellularLocation>
</comment>
<gene>
    <name evidence="7" type="ORF">GCM10022404_16960</name>
</gene>
<keyword evidence="8" id="KW-1185">Reference proteome</keyword>
<organism evidence="7 8">
    <name type="scientific">Celeribacter arenosi</name>
    <dbReference type="NCBI Taxonomy" id="792649"/>
    <lineage>
        <taxon>Bacteria</taxon>
        <taxon>Pseudomonadati</taxon>
        <taxon>Pseudomonadota</taxon>
        <taxon>Alphaproteobacteria</taxon>
        <taxon>Rhodobacterales</taxon>
        <taxon>Roseobacteraceae</taxon>
        <taxon>Celeribacter</taxon>
    </lineage>
</organism>
<evidence type="ECO:0000256" key="2">
    <source>
        <dbReference type="ARBA" id="ARBA00022452"/>
    </source>
</evidence>
<dbReference type="PANTHER" id="PTHR12815">
    <property type="entry name" value="SORTING AND ASSEMBLY MACHINERY SAMM50 PROTEIN FAMILY MEMBER"/>
    <property type="match status" value="1"/>
</dbReference>
<feature type="domain" description="Bacterial surface antigen (D15)" evidence="5">
    <location>
        <begin position="295"/>
        <end position="593"/>
    </location>
</feature>
<feature type="domain" description="POTRA" evidence="6">
    <location>
        <begin position="197"/>
        <end position="270"/>
    </location>
</feature>
<proteinExistence type="predicted"/>
<keyword evidence="4" id="KW-0732">Signal</keyword>
<dbReference type="InterPro" id="IPR010827">
    <property type="entry name" value="BamA/TamA_POTRA"/>
</dbReference>
<protein>
    <submittedName>
        <fullName evidence="7">Autotransporter assembly complex family protein</fullName>
    </submittedName>
</protein>
<keyword evidence="2" id="KW-1134">Transmembrane beta strand</keyword>
<sequence>MSSFRLTTFALCIGVAASSAAAFDATFEISGDDKDTKRAIRAASALAIADNDDVTRPDEIIAAAQADYRNIVGSLYREGYYGPSVSIRVDGREAADMSLISLPASVGNVVITVDPGPRFRFGKTIVAPLAPNTVLPTEFAAGAIARAPVVGEAKDAAVSGWRAVSYAKARLADQSIVADHPNKELDVALAIDPGPEVRFGKLSFSGDTGVRENHLRRMANLPEGKAFDPDALLRVSRRLQRTGTFRSVTVREAETLNPDDTLDITVLLEEAEPRRFGFGAEVSSLEGGAVTAYWMHRNITNRADRLRFDASISGIGGNTGVDYRLATTYRRPATPTRKTTLVLGIEVAQTEDPTYFEKSGQFTVGAEVETDAFSNFEFAIGYRYSEVQDDLGTRRFRHVIFPIEGYRDERDDSLDATSGYYYAAEITPFIGVDGSASGTRVHADGRTYFSFGTDDRFTLAGRLQLGAIFGAEGADVPPEMLFFSGGGGTVRGQPYKSLGVDLGGGIEIGGTGFIGLSTELRAGISEKIEVVGFYDIGGIGPDLPGENAEWHSGAGLGLRYDTGFGPIRLDVAAPVSGDTGSGVQFYIGIGQAF</sequence>
<evidence type="ECO:0000256" key="3">
    <source>
        <dbReference type="ARBA" id="ARBA00023136"/>
    </source>
</evidence>
<dbReference type="RefSeq" id="WP_344846326.1">
    <property type="nucleotide sequence ID" value="NZ_BAABDF010000007.1"/>
</dbReference>
<evidence type="ECO:0000259" key="5">
    <source>
        <dbReference type="Pfam" id="PF01103"/>
    </source>
</evidence>
<dbReference type="InterPro" id="IPR000184">
    <property type="entry name" value="Bac_surfAg_D15"/>
</dbReference>
<dbReference type="Gene3D" id="3.10.20.310">
    <property type="entry name" value="membrane protein fhac"/>
    <property type="match status" value="1"/>
</dbReference>
<evidence type="ECO:0000256" key="4">
    <source>
        <dbReference type="SAM" id="SignalP"/>
    </source>
</evidence>
<feature type="chain" id="PRO_5045313609" evidence="4">
    <location>
        <begin position="22"/>
        <end position="593"/>
    </location>
</feature>
<dbReference type="PANTHER" id="PTHR12815:SF42">
    <property type="entry name" value="BACTERIAL SURFACE ANTIGEN (D15) DOMAIN-CONTAINING PROTEIN"/>
    <property type="match status" value="1"/>
</dbReference>
<dbReference type="Gene3D" id="2.40.160.50">
    <property type="entry name" value="membrane protein fhac: a member of the omp85/tpsb transporter family"/>
    <property type="match status" value="1"/>
</dbReference>
<name>A0ABP7K8F8_9RHOB</name>
<accession>A0ABP7K8F8</accession>
<evidence type="ECO:0000313" key="7">
    <source>
        <dbReference type="EMBL" id="GAA3867460.1"/>
    </source>
</evidence>
<evidence type="ECO:0000259" key="6">
    <source>
        <dbReference type="Pfam" id="PF07244"/>
    </source>
</evidence>
<dbReference type="Pfam" id="PF01103">
    <property type="entry name" value="Omp85"/>
    <property type="match status" value="1"/>
</dbReference>
<evidence type="ECO:0000313" key="8">
    <source>
        <dbReference type="Proteomes" id="UP001399917"/>
    </source>
</evidence>
<reference evidence="8" key="1">
    <citation type="journal article" date="2019" name="Int. J. Syst. Evol. Microbiol.">
        <title>The Global Catalogue of Microorganisms (GCM) 10K type strain sequencing project: providing services to taxonomists for standard genome sequencing and annotation.</title>
        <authorList>
            <consortium name="The Broad Institute Genomics Platform"/>
            <consortium name="The Broad Institute Genome Sequencing Center for Infectious Disease"/>
            <person name="Wu L."/>
            <person name="Ma J."/>
        </authorList>
    </citation>
    <scope>NUCLEOTIDE SEQUENCE [LARGE SCALE GENOMIC DNA]</scope>
    <source>
        <strain evidence="8">JCM 17190</strain>
    </source>
</reference>
<keyword evidence="3" id="KW-0472">Membrane</keyword>
<dbReference type="Pfam" id="PF07244">
    <property type="entry name" value="POTRA"/>
    <property type="match status" value="1"/>
</dbReference>
<dbReference type="InterPro" id="IPR039910">
    <property type="entry name" value="D15-like"/>
</dbReference>
<dbReference type="Proteomes" id="UP001399917">
    <property type="component" value="Unassembled WGS sequence"/>
</dbReference>
<evidence type="ECO:0000256" key="1">
    <source>
        <dbReference type="ARBA" id="ARBA00004370"/>
    </source>
</evidence>